<evidence type="ECO:0000256" key="9">
    <source>
        <dbReference type="ARBA" id="ARBA00022989"/>
    </source>
</evidence>
<evidence type="ECO:0000256" key="1">
    <source>
        <dbReference type="ARBA" id="ARBA00004141"/>
    </source>
</evidence>
<evidence type="ECO:0000256" key="10">
    <source>
        <dbReference type="ARBA" id="ARBA00023136"/>
    </source>
</evidence>
<feature type="transmembrane region" description="Helical" evidence="15">
    <location>
        <begin position="212"/>
        <end position="233"/>
    </location>
</feature>
<feature type="chain" id="PRO_5040178526" description="CFEM domain-containing protein" evidence="16">
    <location>
        <begin position="17"/>
        <end position="453"/>
    </location>
</feature>
<evidence type="ECO:0000256" key="3">
    <source>
        <dbReference type="ARBA" id="ARBA00004613"/>
    </source>
</evidence>
<keyword evidence="10 15" id="KW-0472">Membrane</keyword>
<dbReference type="SMART" id="SM00747">
    <property type="entry name" value="CFEM"/>
    <property type="match status" value="1"/>
</dbReference>
<organism evidence="18 19">
    <name type="scientific">Dactylonectria macrodidyma</name>
    <dbReference type="NCBI Taxonomy" id="307937"/>
    <lineage>
        <taxon>Eukaryota</taxon>
        <taxon>Fungi</taxon>
        <taxon>Dikarya</taxon>
        <taxon>Ascomycota</taxon>
        <taxon>Pezizomycotina</taxon>
        <taxon>Sordariomycetes</taxon>
        <taxon>Hypocreomycetidae</taxon>
        <taxon>Hypocreales</taxon>
        <taxon>Nectriaceae</taxon>
        <taxon>Dactylonectria</taxon>
    </lineage>
</organism>
<evidence type="ECO:0000256" key="12">
    <source>
        <dbReference type="ARBA" id="ARBA00023288"/>
    </source>
</evidence>
<feature type="region of interest" description="Disordered" evidence="14">
    <location>
        <begin position="396"/>
        <end position="453"/>
    </location>
</feature>
<accession>A0A9P9DT87</accession>
<protein>
    <recommendedName>
        <fullName evidence="17">CFEM domain-containing protein</fullName>
    </recommendedName>
</protein>
<comment type="similarity">
    <text evidence="13">Belongs to the SAT4 family.</text>
</comment>
<comment type="subcellular location">
    <subcellularLocation>
        <location evidence="2">Membrane</location>
        <topology evidence="2">Lipid-anchor</topology>
        <topology evidence="2">GPI-anchor</topology>
    </subcellularLocation>
    <subcellularLocation>
        <location evidence="1">Membrane</location>
        <topology evidence="1">Multi-pass membrane protein</topology>
    </subcellularLocation>
    <subcellularLocation>
        <location evidence="3">Secreted</location>
    </subcellularLocation>
</comment>
<name>A0A9P9DT87_9HYPO</name>
<dbReference type="PANTHER" id="PTHR33048">
    <property type="entry name" value="PTH11-LIKE INTEGRAL MEMBRANE PROTEIN (AFU_ORTHOLOGUE AFUA_5G11245)"/>
    <property type="match status" value="1"/>
</dbReference>
<evidence type="ECO:0000256" key="6">
    <source>
        <dbReference type="ARBA" id="ARBA00022622"/>
    </source>
</evidence>
<feature type="transmembrane region" description="Helical" evidence="15">
    <location>
        <begin position="293"/>
        <end position="315"/>
    </location>
</feature>
<dbReference type="EMBL" id="JAGMUV010000021">
    <property type="protein sequence ID" value="KAH7124642.1"/>
    <property type="molecule type" value="Genomic_DNA"/>
</dbReference>
<feature type="compositionally biased region" description="Low complexity" evidence="14">
    <location>
        <begin position="443"/>
        <end position="453"/>
    </location>
</feature>
<dbReference type="GO" id="GO:0005576">
    <property type="term" value="C:extracellular region"/>
    <property type="evidence" value="ECO:0007669"/>
    <property type="project" value="UniProtKB-SubCell"/>
</dbReference>
<feature type="domain" description="CFEM" evidence="17">
    <location>
        <begin position="26"/>
        <end position="90"/>
    </location>
</feature>
<keyword evidence="19" id="KW-1185">Reference proteome</keyword>
<keyword evidence="6" id="KW-0336">GPI-anchor</keyword>
<evidence type="ECO:0000256" key="7">
    <source>
        <dbReference type="ARBA" id="ARBA00022692"/>
    </source>
</evidence>
<dbReference type="Pfam" id="PF05730">
    <property type="entry name" value="CFEM"/>
    <property type="match status" value="1"/>
</dbReference>
<feature type="transmembrane region" description="Helical" evidence="15">
    <location>
        <begin position="175"/>
        <end position="200"/>
    </location>
</feature>
<dbReference type="Proteomes" id="UP000738349">
    <property type="component" value="Unassembled WGS sequence"/>
</dbReference>
<evidence type="ECO:0000256" key="2">
    <source>
        <dbReference type="ARBA" id="ARBA00004589"/>
    </source>
</evidence>
<evidence type="ECO:0000259" key="17">
    <source>
        <dbReference type="SMART" id="SM00747"/>
    </source>
</evidence>
<feature type="transmembrane region" description="Helical" evidence="15">
    <location>
        <begin position="132"/>
        <end position="152"/>
    </location>
</feature>
<evidence type="ECO:0000313" key="19">
    <source>
        <dbReference type="Proteomes" id="UP000738349"/>
    </source>
</evidence>
<keyword evidence="5" id="KW-0964">Secreted</keyword>
<dbReference type="GO" id="GO:0098552">
    <property type="term" value="C:side of membrane"/>
    <property type="evidence" value="ECO:0007669"/>
    <property type="project" value="UniProtKB-KW"/>
</dbReference>
<dbReference type="AlphaFoldDB" id="A0A9P9DT87"/>
<keyword evidence="9 15" id="KW-1133">Transmembrane helix</keyword>
<feature type="transmembrane region" description="Helical" evidence="15">
    <location>
        <begin position="99"/>
        <end position="120"/>
    </location>
</feature>
<reference evidence="18" key="1">
    <citation type="journal article" date="2021" name="Nat. Commun.">
        <title>Genetic determinants of endophytism in the Arabidopsis root mycobiome.</title>
        <authorList>
            <person name="Mesny F."/>
            <person name="Miyauchi S."/>
            <person name="Thiergart T."/>
            <person name="Pickel B."/>
            <person name="Atanasova L."/>
            <person name="Karlsson M."/>
            <person name="Huettel B."/>
            <person name="Barry K.W."/>
            <person name="Haridas S."/>
            <person name="Chen C."/>
            <person name="Bauer D."/>
            <person name="Andreopoulos W."/>
            <person name="Pangilinan J."/>
            <person name="LaButti K."/>
            <person name="Riley R."/>
            <person name="Lipzen A."/>
            <person name="Clum A."/>
            <person name="Drula E."/>
            <person name="Henrissat B."/>
            <person name="Kohler A."/>
            <person name="Grigoriev I.V."/>
            <person name="Martin F.M."/>
            <person name="Hacquard S."/>
        </authorList>
    </citation>
    <scope>NUCLEOTIDE SEQUENCE</scope>
    <source>
        <strain evidence="18">MPI-CAGE-AT-0147</strain>
    </source>
</reference>
<evidence type="ECO:0000256" key="13">
    <source>
        <dbReference type="ARBA" id="ARBA00038359"/>
    </source>
</evidence>
<comment type="caution">
    <text evidence="18">The sequence shown here is derived from an EMBL/GenBank/DDBJ whole genome shotgun (WGS) entry which is preliminary data.</text>
</comment>
<dbReference type="InterPro" id="IPR049326">
    <property type="entry name" value="Rhodopsin_dom_fungi"/>
</dbReference>
<dbReference type="InterPro" id="IPR052337">
    <property type="entry name" value="SAT4-like"/>
</dbReference>
<comment type="similarity">
    <text evidence="4">Belongs to the RBT5 family.</text>
</comment>
<keyword evidence="6" id="KW-0325">Glycoprotein</keyword>
<evidence type="ECO:0000256" key="15">
    <source>
        <dbReference type="SAM" id="Phobius"/>
    </source>
</evidence>
<dbReference type="PANTHER" id="PTHR33048:SF143">
    <property type="entry name" value="EXTRACELLULAR MEMBRANE PROTEIN CFEM DOMAIN-CONTAINING PROTEIN-RELATED"/>
    <property type="match status" value="1"/>
</dbReference>
<evidence type="ECO:0000256" key="14">
    <source>
        <dbReference type="SAM" id="MobiDB-lite"/>
    </source>
</evidence>
<dbReference type="InterPro" id="IPR008427">
    <property type="entry name" value="Extracellular_membr_CFEM_dom"/>
</dbReference>
<feature type="transmembrane region" description="Helical" evidence="15">
    <location>
        <begin position="259"/>
        <end position="281"/>
    </location>
</feature>
<evidence type="ECO:0000256" key="4">
    <source>
        <dbReference type="ARBA" id="ARBA00010031"/>
    </source>
</evidence>
<dbReference type="Pfam" id="PF20684">
    <property type="entry name" value="Fung_rhodopsin"/>
    <property type="match status" value="1"/>
</dbReference>
<keyword evidence="7 15" id="KW-0812">Transmembrane</keyword>
<feature type="transmembrane region" description="Helical" evidence="15">
    <location>
        <begin position="335"/>
        <end position="360"/>
    </location>
</feature>
<keyword evidence="11" id="KW-1015">Disulfide bond</keyword>
<evidence type="ECO:0000256" key="5">
    <source>
        <dbReference type="ARBA" id="ARBA00022525"/>
    </source>
</evidence>
<keyword evidence="8 16" id="KW-0732">Signal</keyword>
<feature type="signal peptide" evidence="16">
    <location>
        <begin position="1"/>
        <end position="16"/>
    </location>
</feature>
<keyword evidence="12" id="KW-0449">Lipoprotein</keyword>
<sequence length="453" mass="49962">MKWAFVLLALLPCSWCATEANSTEVLLSSLSSCARTCVSDAIVASNCSSSNAVCLCAQSTALTEGALCVSKRCSIKQLLTTYNSTNTYCDVPTRNKAPLFINITIIFGVLAGLSVAARIGSKIVIPKSDFGLDDLFIVLTFSCGIPSTVMNIHGNVRYGGGRDIWTIQFDNLTKFFFYFWLLEVLYFGLVVLLKMSLLFFYLRIFPGPPQKLLWGTVIFNTIFGFIFVLLAAFQCTPVSYFWTRWDGEHEGTCLNMDGIAWANAAISIALDLWMLAIPLWCLRSLKLHWKKKVGVAAMFIVGTFVTVVSIVRLRFLVDLSKSTNPTYYQIETSVWSTIEINVGIICASLPALRILFVWLFPAGGSPCESTKYPNHRDSYARRSKVVNWSHAVMELPSRGGSPSRPTHGATEMKRTFNVQHSDEDEASLVDKIELGRRGGASGTSGDSTSAVSL</sequence>
<evidence type="ECO:0000256" key="11">
    <source>
        <dbReference type="ARBA" id="ARBA00023157"/>
    </source>
</evidence>
<evidence type="ECO:0000256" key="16">
    <source>
        <dbReference type="SAM" id="SignalP"/>
    </source>
</evidence>
<evidence type="ECO:0000256" key="8">
    <source>
        <dbReference type="ARBA" id="ARBA00022729"/>
    </source>
</evidence>
<dbReference type="OrthoDB" id="2496787at2759"/>
<evidence type="ECO:0000313" key="18">
    <source>
        <dbReference type="EMBL" id="KAH7124642.1"/>
    </source>
</evidence>
<proteinExistence type="inferred from homology"/>
<gene>
    <name evidence="18" type="ORF">EDB81DRAFT_664425</name>
</gene>